<evidence type="ECO:0000256" key="1">
    <source>
        <dbReference type="ARBA" id="ARBA00001947"/>
    </source>
</evidence>
<sequence>MPLFKVILPMINQVYQLVAPRQFDVTYNNVDIYGNHVIVRPLYLSICAADQRYYTGRRDENVLRKKLPMSLVHEAVGEVVFDSKGVFEKGTKVVMVPNTPTEKHDVIAENYLPSSYFRSSGYDGFMQDYVVMAHDRIVPLPNDIDLSTISYTELVSVSYHAIQRFERKSIPLKTSFGIWGDGNLGYITAILLRKLYPEAKIYVFGKTDYKLSHFSFVDDIFTVNQIPDDLKIDHAFECVGGKGSQVALQQIVEHISPEGSIALLGVSELPVEVNTRLVLEKGLTLIGSSRSGSKDFEQVVDLYRKYPDIVEKLALLKGHEINVCTMQDIVQAFEMDLSTSWGKTVLKWTI</sequence>
<dbReference type="GO" id="GO:0071555">
    <property type="term" value="P:cell wall organization"/>
    <property type="evidence" value="ECO:0007669"/>
    <property type="project" value="UniProtKB-KW"/>
</dbReference>
<evidence type="ECO:0000313" key="10">
    <source>
        <dbReference type="Proteomes" id="UP000003093"/>
    </source>
</evidence>
<dbReference type="InterPro" id="IPR036291">
    <property type="entry name" value="NAD(P)-bd_dom_sf"/>
</dbReference>
<dbReference type="AlphaFoldDB" id="A0ABC9Q021"/>
<comment type="caution">
    <text evidence="9">The sequence shown here is derived from an EMBL/GenBank/DDBJ whole genome shotgun (WGS) entry which is preliminary data.</text>
</comment>
<feature type="domain" description="Alcohol dehydrogenase-like N-terminal" evidence="8">
    <location>
        <begin position="35"/>
        <end position="141"/>
    </location>
</feature>
<feature type="domain" description="Alcohol dehydrogenase-like C-terminal" evidence="7">
    <location>
        <begin position="227"/>
        <end position="303"/>
    </location>
</feature>
<evidence type="ECO:0000256" key="2">
    <source>
        <dbReference type="ARBA" id="ARBA00008072"/>
    </source>
</evidence>
<keyword evidence="5 6" id="KW-0560">Oxidoreductase</keyword>
<dbReference type="EMBL" id="AIDT01000008">
    <property type="protein sequence ID" value="EIA14111.1"/>
    <property type="molecule type" value="Genomic_DNA"/>
</dbReference>
<comment type="cofactor">
    <cofactor evidence="1 6">
        <name>Zn(2+)</name>
        <dbReference type="ChEBI" id="CHEBI:29105"/>
    </cofactor>
</comment>
<feature type="binding site" evidence="6">
    <location>
        <position position="153"/>
    </location>
    <ligand>
        <name>Zn(2+)</name>
        <dbReference type="ChEBI" id="CHEBI:29105"/>
        <note>catalytic</note>
    </ligand>
</feature>
<dbReference type="SUPFAM" id="SSF50129">
    <property type="entry name" value="GroES-like"/>
    <property type="match status" value="1"/>
</dbReference>
<feature type="binding site" evidence="6">
    <location>
        <position position="47"/>
    </location>
    <ligand>
        <name>Zn(2+)</name>
        <dbReference type="ChEBI" id="CHEBI:29105"/>
        <note>catalytic</note>
    </ligand>
</feature>
<evidence type="ECO:0000259" key="7">
    <source>
        <dbReference type="Pfam" id="PF00107"/>
    </source>
</evidence>
<comment type="pathway">
    <text evidence="6">Cell wall biogenesis; poly(ribitol phosphate) teichoic acid biosynthesis.</text>
</comment>
<dbReference type="InterPro" id="IPR013154">
    <property type="entry name" value="ADH-like_N"/>
</dbReference>
<comment type="function">
    <text evidence="6">Catalyzes the NADPH dependent reduction of D-ribulose 5-phosphate to D-ribitol 5-phosphate.</text>
</comment>
<dbReference type="PANTHER" id="PTHR43350">
    <property type="entry name" value="NAD-DEPENDENT ALCOHOL DEHYDROGENASE"/>
    <property type="match status" value="1"/>
</dbReference>
<evidence type="ECO:0000313" key="9">
    <source>
        <dbReference type="EMBL" id="EIA14111.1"/>
    </source>
</evidence>
<comment type="catalytic activity">
    <reaction evidence="6">
        <text>D-ribitol 5-phosphate + NADP(+) = D-ribulose 5-phosphate + NADPH + H(+)</text>
        <dbReference type="Rhea" id="RHEA:19921"/>
        <dbReference type="ChEBI" id="CHEBI:15378"/>
        <dbReference type="ChEBI" id="CHEBI:57695"/>
        <dbReference type="ChEBI" id="CHEBI:57783"/>
        <dbReference type="ChEBI" id="CHEBI:58121"/>
        <dbReference type="ChEBI" id="CHEBI:58349"/>
        <dbReference type="EC" id="1.1.1.405"/>
    </reaction>
</comment>
<keyword evidence="4 6" id="KW-0862">Zinc</keyword>
<dbReference type="Gene3D" id="3.90.180.10">
    <property type="entry name" value="Medium-chain alcohol dehydrogenases, catalytic domain"/>
    <property type="match status" value="1"/>
</dbReference>
<evidence type="ECO:0000259" key="8">
    <source>
        <dbReference type="Pfam" id="PF08240"/>
    </source>
</evidence>
<dbReference type="GO" id="GO:0050256">
    <property type="term" value="F:ribitol-5-phosphate 2-dehydrogenase [NAD(P)+] activity"/>
    <property type="evidence" value="ECO:0007669"/>
    <property type="project" value="UniProtKB-UniRule"/>
</dbReference>
<dbReference type="GO" id="GO:0008270">
    <property type="term" value="F:zinc ion binding"/>
    <property type="evidence" value="ECO:0007669"/>
    <property type="project" value="UniProtKB-UniRule"/>
</dbReference>
<dbReference type="PANTHER" id="PTHR43350:SF19">
    <property type="entry name" value="D-GULOSIDE 3-DEHYDROGENASE"/>
    <property type="match status" value="1"/>
</dbReference>
<dbReference type="InterPro" id="IPR013149">
    <property type="entry name" value="ADH-like_C"/>
</dbReference>
<organism evidence="9 10">
    <name type="scientific">Staphylococcus aureus subsp. aureus DR10</name>
    <dbReference type="NCBI Taxonomy" id="1155079"/>
    <lineage>
        <taxon>Bacteria</taxon>
        <taxon>Bacillati</taxon>
        <taxon>Bacillota</taxon>
        <taxon>Bacilli</taxon>
        <taxon>Bacillales</taxon>
        <taxon>Staphylococcaceae</taxon>
        <taxon>Staphylococcus</taxon>
    </lineage>
</organism>
<comment type="similarity">
    <text evidence="2 6">Belongs to the zinc-containing alcohol dehydrogenase family.</text>
</comment>
<keyword evidence="6" id="KW-0777">Teichoic acid biosynthesis</keyword>
<feature type="binding site" evidence="6">
    <location>
        <position position="73"/>
    </location>
    <ligand>
        <name>Zn(2+)</name>
        <dbReference type="ChEBI" id="CHEBI:29105"/>
        <note>catalytic</note>
    </ligand>
</feature>
<dbReference type="SUPFAM" id="SSF51735">
    <property type="entry name" value="NAD(P)-binding Rossmann-fold domains"/>
    <property type="match status" value="1"/>
</dbReference>
<dbReference type="Pfam" id="PF08240">
    <property type="entry name" value="ADH_N"/>
    <property type="match status" value="1"/>
</dbReference>
<proteinExistence type="inferred from homology"/>
<dbReference type="GO" id="GO:1902012">
    <property type="term" value="P:poly(ribitol phosphate) teichoic acid biosynthetic process"/>
    <property type="evidence" value="ECO:0007669"/>
    <property type="project" value="UniProtKB-UniRule"/>
</dbReference>
<name>A0ABC9Q021_STAA5</name>
<dbReference type="InterPro" id="IPR034710">
    <property type="entry name" value="TarJ"/>
</dbReference>
<feature type="binding site" evidence="6">
    <location>
        <position position="74"/>
    </location>
    <ligand>
        <name>Zn(2+)</name>
        <dbReference type="ChEBI" id="CHEBI:29105"/>
        <note>catalytic</note>
    </ligand>
</feature>
<reference evidence="9 10" key="1">
    <citation type="journal article" date="2012" name="MBio">
        <title>Identification of a highly transmissible animal-independent Staphylococcus aureus ST398 clone with distinct genomic and cell adhesion properties.</title>
        <authorList>
            <person name="Uhlemann A.C."/>
            <person name="Porcella S.F."/>
            <person name="Trivedi S."/>
            <person name="Sullivan S.B."/>
            <person name="Hafer C."/>
            <person name="Kennedy A.D."/>
            <person name="Barbian K.D."/>
            <person name="McCarthy A.J."/>
            <person name="Street C."/>
            <person name="Hirschberg D.L."/>
            <person name="Lipkin W.I."/>
            <person name="Lindsay J.A."/>
            <person name="DeLeo F.R."/>
            <person name="Lowy F.D."/>
        </authorList>
    </citation>
    <scope>NUCLEOTIDE SEQUENCE [LARGE SCALE GENOMIC DNA]</scope>
    <source>
        <strain evidence="9 10">DR10</strain>
    </source>
</reference>
<evidence type="ECO:0000256" key="5">
    <source>
        <dbReference type="ARBA" id="ARBA00023002"/>
    </source>
</evidence>
<dbReference type="EC" id="1.1.1.405" evidence="6"/>
<dbReference type="Pfam" id="PF00107">
    <property type="entry name" value="ADH_zinc_N"/>
    <property type="match status" value="1"/>
</dbReference>
<gene>
    <name evidence="6" type="primary">tarJ</name>
    <name evidence="9" type="ORF">ST398NM02_0264</name>
</gene>
<dbReference type="Gene3D" id="3.40.50.720">
    <property type="entry name" value="NAD(P)-binding Rossmann-like Domain"/>
    <property type="match status" value="1"/>
</dbReference>
<evidence type="ECO:0000256" key="3">
    <source>
        <dbReference type="ARBA" id="ARBA00022723"/>
    </source>
</evidence>
<evidence type="ECO:0000256" key="6">
    <source>
        <dbReference type="HAMAP-Rule" id="MF_02069"/>
    </source>
</evidence>
<protein>
    <recommendedName>
        <fullName evidence="6">Ribulose-5-phosphate reductase</fullName>
        <shortName evidence="6">Ribulose-5-P reductase</shortName>
        <ecNumber evidence="6">1.1.1.405</ecNumber>
    </recommendedName>
    <alternativeName>
        <fullName evidence="6">Ribitol-5-phosphate dehydrogenase</fullName>
    </alternativeName>
</protein>
<keyword evidence="3 6" id="KW-0479">Metal-binding</keyword>
<dbReference type="InterPro" id="IPR011032">
    <property type="entry name" value="GroES-like_sf"/>
</dbReference>
<evidence type="ECO:0000256" key="4">
    <source>
        <dbReference type="ARBA" id="ARBA00022833"/>
    </source>
</evidence>
<dbReference type="HAMAP" id="MF_02069">
    <property type="entry name" value="TarJ"/>
    <property type="match status" value="1"/>
</dbReference>
<dbReference type="Proteomes" id="UP000003093">
    <property type="component" value="Unassembled WGS sequence"/>
</dbReference>
<accession>A0ABC9Q021</accession>
<keyword evidence="6" id="KW-0961">Cell wall biogenesis/degradation</keyword>
<keyword evidence="6" id="KW-0521">NADP</keyword>